<name>A0A6N4TJK6_9FIRM</name>
<dbReference type="Proteomes" id="UP000464754">
    <property type="component" value="Chromosome"/>
</dbReference>
<dbReference type="RefSeq" id="WP_118277768.1">
    <property type="nucleotide sequence ID" value="NZ_AP019695.1"/>
</dbReference>
<gene>
    <name evidence="1" type="ORF">Aargi30884_15570</name>
</gene>
<reference evidence="2" key="1">
    <citation type="submission" date="2019-05" db="EMBL/GenBank/DDBJ databases">
        <title>Complete genome sequencing of Absiella argi strain JCM 30884.</title>
        <authorList>
            <person name="Sakamoto M."/>
            <person name="Murakami T."/>
            <person name="Mori H."/>
        </authorList>
    </citation>
    <scope>NUCLEOTIDE SEQUENCE [LARGE SCALE GENOMIC DNA]</scope>
    <source>
        <strain evidence="2">JCM 30884</strain>
    </source>
</reference>
<keyword evidence="2" id="KW-1185">Reference proteome</keyword>
<proteinExistence type="predicted"/>
<evidence type="ECO:0000313" key="1">
    <source>
        <dbReference type="EMBL" id="BBK22654.1"/>
    </source>
</evidence>
<dbReference type="AlphaFoldDB" id="A0A6N4TJK6"/>
<organism evidence="1 2">
    <name type="scientific">Amedibacterium intestinale</name>
    <dbReference type="NCBI Taxonomy" id="2583452"/>
    <lineage>
        <taxon>Bacteria</taxon>
        <taxon>Bacillati</taxon>
        <taxon>Bacillota</taxon>
        <taxon>Erysipelotrichia</taxon>
        <taxon>Erysipelotrichales</taxon>
        <taxon>Erysipelotrichaceae</taxon>
        <taxon>Amedibacterium</taxon>
    </lineage>
</organism>
<protein>
    <submittedName>
        <fullName evidence="1">Uncharacterized protein</fullName>
    </submittedName>
</protein>
<sequence>MTDKHLDFLLNNYSGIGVIIEKKDGSILRYFYQNFESPTDGIERARKQIRPLLDKGIYRKVIYVESSKNYKGE</sequence>
<accession>A0A6N4TJK6</accession>
<dbReference type="EMBL" id="AP019695">
    <property type="protein sequence ID" value="BBK22654.1"/>
    <property type="molecule type" value="Genomic_DNA"/>
</dbReference>
<dbReference type="KEGG" id="aarg:Aargi30884_15570"/>
<evidence type="ECO:0000313" key="2">
    <source>
        <dbReference type="Proteomes" id="UP000464754"/>
    </source>
</evidence>